<accession>A0A948TG84</accession>
<organism evidence="2 3">
    <name type="scientific">Candidatus Anaerobiospirillum pullicola</name>
    <dbReference type="NCBI Taxonomy" id="2838451"/>
    <lineage>
        <taxon>Bacteria</taxon>
        <taxon>Pseudomonadati</taxon>
        <taxon>Pseudomonadota</taxon>
        <taxon>Gammaproteobacteria</taxon>
        <taxon>Aeromonadales</taxon>
        <taxon>Succinivibrionaceae</taxon>
        <taxon>Anaerobiospirillum</taxon>
    </lineage>
</organism>
<protein>
    <submittedName>
        <fullName evidence="2">Uncharacterized protein</fullName>
    </submittedName>
</protein>
<proteinExistence type="predicted"/>
<feature type="compositionally biased region" description="Polar residues" evidence="1">
    <location>
        <begin position="34"/>
        <end position="45"/>
    </location>
</feature>
<evidence type="ECO:0000313" key="2">
    <source>
        <dbReference type="EMBL" id="MBU3844276.1"/>
    </source>
</evidence>
<comment type="caution">
    <text evidence="2">The sequence shown here is derived from an EMBL/GenBank/DDBJ whole genome shotgun (WGS) entry which is preliminary data.</text>
</comment>
<feature type="region of interest" description="Disordered" evidence="1">
    <location>
        <begin position="26"/>
        <end position="47"/>
    </location>
</feature>
<reference evidence="2" key="2">
    <citation type="submission" date="2021-04" db="EMBL/GenBank/DDBJ databases">
        <authorList>
            <person name="Gilroy R."/>
        </authorList>
    </citation>
    <scope>NUCLEOTIDE SEQUENCE</scope>
    <source>
        <strain evidence="2">378</strain>
    </source>
</reference>
<evidence type="ECO:0000313" key="3">
    <source>
        <dbReference type="Proteomes" id="UP000733611"/>
    </source>
</evidence>
<dbReference type="EMBL" id="JAHLFE010000106">
    <property type="protein sequence ID" value="MBU3844276.1"/>
    <property type="molecule type" value="Genomic_DNA"/>
</dbReference>
<evidence type="ECO:0000256" key="1">
    <source>
        <dbReference type="SAM" id="MobiDB-lite"/>
    </source>
</evidence>
<dbReference type="AlphaFoldDB" id="A0A948TG84"/>
<name>A0A948TG84_9GAMM</name>
<reference evidence="2" key="1">
    <citation type="journal article" date="2021" name="PeerJ">
        <title>Extensive microbial diversity within the chicken gut microbiome revealed by metagenomics and culture.</title>
        <authorList>
            <person name="Gilroy R."/>
            <person name="Ravi A."/>
            <person name="Getino M."/>
            <person name="Pursley I."/>
            <person name="Horton D.L."/>
            <person name="Alikhan N.F."/>
            <person name="Baker D."/>
            <person name="Gharbi K."/>
            <person name="Hall N."/>
            <person name="Watson M."/>
            <person name="Adriaenssens E.M."/>
            <person name="Foster-Nyarko E."/>
            <person name="Jarju S."/>
            <person name="Secka A."/>
            <person name="Antonio M."/>
            <person name="Oren A."/>
            <person name="Chaudhuri R.R."/>
            <person name="La Ragione R."/>
            <person name="Hildebrand F."/>
            <person name="Pallen M.J."/>
        </authorList>
    </citation>
    <scope>NUCLEOTIDE SEQUENCE</scope>
    <source>
        <strain evidence="2">378</strain>
    </source>
</reference>
<dbReference type="Proteomes" id="UP000733611">
    <property type="component" value="Unassembled WGS sequence"/>
</dbReference>
<sequence>MLISLACPTALADDSTSALSSASATASATTATARQSSPTTNTENNRYLPPCCQQMLSAYRDTANDPSNLQISNCDDFARAQQASPELNFGNNGQVEIIGITHQDSTKTRTTADIGSMPCCQEQDDLSTARLQRGLDYLAQSGRTSGTQVANTHAAINAAKQRAQALQQDLAAPATITPDTKSATKHPYVAEYQLSTNLKHRK</sequence>
<gene>
    <name evidence="2" type="ORF">H9847_05330</name>
</gene>